<dbReference type="Proteomes" id="UP000037696">
    <property type="component" value="Unassembled WGS sequence"/>
</dbReference>
<sequence length="83" mass="9857">MSRYIPISMDCVYDMSIYKILQGTQKVPTYPVDKTYKPKYRLGISRSCDWKLPGNPVTRQRHCLVPRNLRYHPQSFQPHPTYP</sequence>
<name>A0A0M8P9V9_9EURO</name>
<gene>
    <name evidence="1" type="ORF">ACN38_g934</name>
</gene>
<organism evidence="1 2">
    <name type="scientific">Penicillium nordicum</name>
    <dbReference type="NCBI Taxonomy" id="229535"/>
    <lineage>
        <taxon>Eukaryota</taxon>
        <taxon>Fungi</taxon>
        <taxon>Dikarya</taxon>
        <taxon>Ascomycota</taxon>
        <taxon>Pezizomycotina</taxon>
        <taxon>Eurotiomycetes</taxon>
        <taxon>Eurotiomycetidae</taxon>
        <taxon>Eurotiales</taxon>
        <taxon>Aspergillaceae</taxon>
        <taxon>Penicillium</taxon>
    </lineage>
</organism>
<comment type="caution">
    <text evidence="1">The sequence shown here is derived from an EMBL/GenBank/DDBJ whole genome shotgun (WGS) entry which is preliminary data.</text>
</comment>
<evidence type="ECO:0000313" key="2">
    <source>
        <dbReference type="Proteomes" id="UP000037696"/>
    </source>
</evidence>
<reference evidence="1 2" key="1">
    <citation type="submission" date="2015-08" db="EMBL/GenBank/DDBJ databases">
        <title>Genome sequencing of Penicillium nordicum.</title>
        <authorList>
            <person name="Nguyen H.D."/>
            <person name="Seifert K.A."/>
        </authorList>
    </citation>
    <scope>NUCLEOTIDE SEQUENCE [LARGE SCALE GENOMIC DNA]</scope>
    <source>
        <strain evidence="1 2">DAOMC 185683</strain>
    </source>
</reference>
<accession>A0A0M8P9V9</accession>
<dbReference type="AlphaFoldDB" id="A0A0M8P9V9"/>
<proteinExistence type="predicted"/>
<keyword evidence="2" id="KW-1185">Reference proteome</keyword>
<dbReference type="EMBL" id="LHQQ01000008">
    <property type="protein sequence ID" value="KOS48138.1"/>
    <property type="molecule type" value="Genomic_DNA"/>
</dbReference>
<evidence type="ECO:0000313" key="1">
    <source>
        <dbReference type="EMBL" id="KOS48138.1"/>
    </source>
</evidence>
<protein>
    <submittedName>
        <fullName evidence="1">Uncharacterized protein</fullName>
    </submittedName>
</protein>